<proteinExistence type="predicted"/>
<accession>A0A2S1SGX5</accession>
<keyword evidence="2" id="KW-1185">Reference proteome</keyword>
<dbReference type="EMBL" id="CP029187">
    <property type="protein sequence ID" value="AWI25597.1"/>
    <property type="molecule type" value="Genomic_DNA"/>
</dbReference>
<protein>
    <submittedName>
        <fullName evidence="1">Uncharacterized protein</fullName>
    </submittedName>
</protein>
<organism evidence="1 2">
    <name type="scientific">Flavobacterium pallidum</name>
    <dbReference type="NCBI Taxonomy" id="2172098"/>
    <lineage>
        <taxon>Bacteria</taxon>
        <taxon>Pseudomonadati</taxon>
        <taxon>Bacteroidota</taxon>
        <taxon>Flavobacteriia</taxon>
        <taxon>Flavobacteriales</taxon>
        <taxon>Flavobacteriaceae</taxon>
        <taxon>Flavobacterium</taxon>
    </lineage>
</organism>
<dbReference type="Proteomes" id="UP000244937">
    <property type="component" value="Chromosome"/>
</dbReference>
<name>A0A2S1SGX5_9FLAO</name>
<gene>
    <name evidence="1" type="ORF">HYN49_06625</name>
</gene>
<evidence type="ECO:0000313" key="2">
    <source>
        <dbReference type="Proteomes" id="UP000244937"/>
    </source>
</evidence>
<evidence type="ECO:0000313" key="1">
    <source>
        <dbReference type="EMBL" id="AWI25597.1"/>
    </source>
</evidence>
<dbReference type="AlphaFoldDB" id="A0A2S1SGX5"/>
<sequence length="60" mass="6661">MRCSNAPDYYKTKTEVSCFGFFSFSSDFAWALPVARAVRYIFAPLHYAKDAASIPSAAQS</sequence>
<reference evidence="1 2" key="1">
    <citation type="submission" date="2018-05" db="EMBL/GenBank/DDBJ databases">
        <title>Genome sequencing of Flavobacterium sp. HYN0049.</title>
        <authorList>
            <person name="Yi H."/>
            <person name="Baek C."/>
        </authorList>
    </citation>
    <scope>NUCLEOTIDE SEQUENCE [LARGE SCALE GENOMIC DNA]</scope>
    <source>
        <strain evidence="1 2">HYN0049</strain>
    </source>
</reference>
<dbReference type="KEGG" id="fpal:HYN49_06625"/>